<feature type="domain" description="Nucleolus and neural progenitor protein-like N-terminal" evidence="2">
    <location>
        <begin position="27"/>
        <end position="193"/>
    </location>
</feature>
<organism evidence="3 4">
    <name type="scientific">Exidia glandulosa HHB12029</name>
    <dbReference type="NCBI Taxonomy" id="1314781"/>
    <lineage>
        <taxon>Eukaryota</taxon>
        <taxon>Fungi</taxon>
        <taxon>Dikarya</taxon>
        <taxon>Basidiomycota</taxon>
        <taxon>Agaricomycotina</taxon>
        <taxon>Agaricomycetes</taxon>
        <taxon>Auriculariales</taxon>
        <taxon>Exidiaceae</taxon>
        <taxon>Exidia</taxon>
    </lineage>
</organism>
<feature type="compositionally biased region" description="Low complexity" evidence="1">
    <location>
        <begin position="223"/>
        <end position="235"/>
    </location>
</feature>
<sequence>MPVVRSRSPPSPSQSVPRDAIPYASLATVDSALKALRVASKRVNAAASSHELELAILVRLHYKNKNQHRGALFWRKVEEVKKFAVRLHALDLPALLDQTRLAFHAPEAAQQNAKKVKSAWTRSPDATYLAFVLERVHSACLLIDASQTRYIGAYDFLSRNAAGGAFLSLMLMLSAITSRLSLLLVEIRDALHGVWDALKSVYDVVQTVSPCAELPPSAFPAESQRNGSSSSLQSNEIAEDIGESVTARGDGTLAAPTPSDVNMDDTAALLSEPATDIHGVVIAEAQPVSETRVETVVLTRKAPVDPPTVKKKKKKKPVVKDEIDLIFG</sequence>
<evidence type="ECO:0000256" key="1">
    <source>
        <dbReference type="SAM" id="MobiDB-lite"/>
    </source>
</evidence>
<proteinExistence type="predicted"/>
<dbReference type="STRING" id="1314781.A0A165GVF5"/>
<protein>
    <recommendedName>
        <fullName evidence="2">Nucleolus and neural progenitor protein-like N-terminal domain-containing protein</fullName>
    </recommendedName>
</protein>
<dbReference type="InParanoid" id="A0A165GVF5"/>
<evidence type="ECO:0000259" key="2">
    <source>
        <dbReference type="Pfam" id="PF14780"/>
    </source>
</evidence>
<evidence type="ECO:0000313" key="3">
    <source>
        <dbReference type="EMBL" id="KZV91068.1"/>
    </source>
</evidence>
<dbReference type="Proteomes" id="UP000077266">
    <property type="component" value="Unassembled WGS sequence"/>
</dbReference>
<name>A0A165GVF5_EXIGL</name>
<accession>A0A165GVF5</accession>
<dbReference type="Pfam" id="PF14780">
    <property type="entry name" value="NEPRO_N"/>
    <property type="match status" value="1"/>
</dbReference>
<feature type="region of interest" description="Disordered" evidence="1">
    <location>
        <begin position="216"/>
        <end position="235"/>
    </location>
</feature>
<evidence type="ECO:0000313" key="4">
    <source>
        <dbReference type="Proteomes" id="UP000077266"/>
    </source>
</evidence>
<dbReference type="AlphaFoldDB" id="A0A165GVF5"/>
<dbReference type="InterPro" id="IPR027951">
    <property type="entry name" value="Nepro_N"/>
</dbReference>
<dbReference type="OrthoDB" id="114080at2759"/>
<gene>
    <name evidence="3" type="ORF">EXIGLDRAFT_770234</name>
</gene>
<keyword evidence="4" id="KW-1185">Reference proteome</keyword>
<dbReference type="EMBL" id="KV426035">
    <property type="protein sequence ID" value="KZV91068.1"/>
    <property type="molecule type" value="Genomic_DNA"/>
</dbReference>
<reference evidence="3 4" key="1">
    <citation type="journal article" date="2016" name="Mol. Biol. Evol.">
        <title>Comparative Genomics of Early-Diverging Mushroom-Forming Fungi Provides Insights into the Origins of Lignocellulose Decay Capabilities.</title>
        <authorList>
            <person name="Nagy L.G."/>
            <person name="Riley R."/>
            <person name="Tritt A."/>
            <person name="Adam C."/>
            <person name="Daum C."/>
            <person name="Floudas D."/>
            <person name="Sun H."/>
            <person name="Yadav J.S."/>
            <person name="Pangilinan J."/>
            <person name="Larsson K.H."/>
            <person name="Matsuura K."/>
            <person name="Barry K."/>
            <person name="Labutti K."/>
            <person name="Kuo R."/>
            <person name="Ohm R.A."/>
            <person name="Bhattacharya S.S."/>
            <person name="Shirouzu T."/>
            <person name="Yoshinaga Y."/>
            <person name="Martin F.M."/>
            <person name="Grigoriev I.V."/>
            <person name="Hibbett D.S."/>
        </authorList>
    </citation>
    <scope>NUCLEOTIDE SEQUENCE [LARGE SCALE GENOMIC DNA]</scope>
    <source>
        <strain evidence="3 4">HHB12029</strain>
    </source>
</reference>